<evidence type="ECO:0000313" key="1">
    <source>
        <dbReference type="EMBL" id="AMR57563.1"/>
    </source>
</evidence>
<name>A0A142IEA8_9CAUD</name>
<sequence length="111" mass="12493">MNSTVYAALNRCSTTGLEHQIKTMECPDGKQIKLFIDHKGWHRIVLFDCDALDSGISGVIVQPDGEVYYKETAPHSRGNNYTRMLQATLTVWNVKWLKSELLTEAGAACYK</sequence>
<protein>
    <submittedName>
        <fullName evidence="1">Uncharacterized protein</fullName>
    </submittedName>
</protein>
<dbReference type="EMBL" id="KU130127">
    <property type="protein sequence ID" value="AMR57563.1"/>
    <property type="molecule type" value="Genomic_DNA"/>
</dbReference>
<gene>
    <name evidence="1" type="ORF">vB_PsyM_KIL2_0163</name>
</gene>
<evidence type="ECO:0000313" key="2">
    <source>
        <dbReference type="Proteomes" id="UP000230876"/>
    </source>
</evidence>
<proteinExistence type="predicted"/>
<reference evidence="1 2" key="1">
    <citation type="journal article" date="2016" name="Front. Microbiol.">
        <title>Characterization of Novel Bacteriophages for Biocontrol of Bacterial Blight in Leek Caused by Pseudomonas syringae pv. porri.</title>
        <authorList>
            <person name="Rombouts S."/>
            <person name="Lavigne R."/>
        </authorList>
    </citation>
    <scope>NUCLEOTIDE SEQUENCE [LARGE SCALE GENOMIC DNA]</scope>
</reference>
<accession>A0A142IEA8</accession>
<organism evidence="1 2">
    <name type="scientific">Pseudomonas phage vB_PsyM_KIL2</name>
    <dbReference type="NCBI Taxonomy" id="1777066"/>
    <lineage>
        <taxon>Viruses</taxon>
        <taxon>Duplodnaviria</taxon>
        <taxon>Heunggongvirae</taxon>
        <taxon>Uroviricota</taxon>
        <taxon>Caudoviricetes</taxon>
        <taxon>Vandenendeviridae</taxon>
        <taxon>Gorskivirinae</taxon>
        <taxon>Flaumdravirus</taxon>
        <taxon>Flaumdravirus KIL4</taxon>
    </lineage>
</organism>
<dbReference type="Proteomes" id="UP000230876">
    <property type="component" value="Segment"/>
</dbReference>